<accession>A0A484UJ27</accession>
<evidence type="ECO:0000313" key="3">
    <source>
        <dbReference type="EMBL" id="VFR28878.1"/>
    </source>
</evidence>
<feature type="transmembrane region" description="Helical" evidence="2">
    <location>
        <begin position="248"/>
        <end position="268"/>
    </location>
</feature>
<gene>
    <name evidence="3" type="ORF">ANDA3_0995</name>
    <name evidence="4" type="ORF">DAR2_0866</name>
    <name evidence="5" type="ORF">DAR3_0862</name>
</gene>
<sequence length="449" mass="50085">MATSNEDRIRGWRSRRQGGNYTVGAGVAEWRLDPAALFDSNSSPAVLFKPLLARLQGEPHDSVAARRAVYDAIQSELDEAVVRHGADEMVADFSRRRLRLIVRLLEHDIRTDVAVFEPGYMPAKLVEEDLRLNAAHERRVQRRRQEEAQEARRHASRNDIALEIPLSPAEAGDLEILRGRMRGLHAGHAPRHDDDGGGGGLRTLFALFIYQLQVMHGESRFALVWALIGPVVLLTLITSMYIILGTHYIMGMDVLTFSMVGATTWIMFRQVTLRTSTAYVSARGLLNLPGVTPLMCAVVHAFLYTTVYVVVLGVLISAGHALNLVTLPDNVAGFIAFVVLMGVFGGALGVLFGAISTVWRFFLRVAPIIERFLQLFSSVFLVSEQLPEQYRPWVLWSPLAHGMQLLRSAYFTNYTSQDADLGYFLIALVFMIVVAWAAQRLVRSDVQPM</sequence>
<dbReference type="InterPro" id="IPR000412">
    <property type="entry name" value="ABC_2_transport"/>
</dbReference>
<feature type="transmembrane region" description="Helical" evidence="2">
    <location>
        <begin position="334"/>
        <end position="355"/>
    </location>
</feature>
<dbReference type="GO" id="GO:0140359">
    <property type="term" value="F:ABC-type transporter activity"/>
    <property type="evidence" value="ECO:0007669"/>
    <property type="project" value="InterPro"/>
</dbReference>
<feature type="transmembrane region" description="Helical" evidence="2">
    <location>
        <begin position="221"/>
        <end position="242"/>
    </location>
</feature>
<keyword evidence="2" id="KW-1133">Transmembrane helix</keyword>
<evidence type="ECO:0000256" key="2">
    <source>
        <dbReference type="SAM" id="Phobius"/>
    </source>
</evidence>
<evidence type="ECO:0000256" key="1">
    <source>
        <dbReference type="SAM" id="MobiDB-lite"/>
    </source>
</evidence>
<feature type="transmembrane region" description="Helical" evidence="2">
    <location>
        <begin position="423"/>
        <end position="442"/>
    </location>
</feature>
<keyword evidence="2" id="KW-0812">Transmembrane</keyword>
<organism evidence="5">
    <name type="scientific">plant metagenome</name>
    <dbReference type="NCBI Taxonomy" id="1297885"/>
    <lineage>
        <taxon>unclassified sequences</taxon>
        <taxon>metagenomes</taxon>
        <taxon>organismal metagenomes</taxon>
    </lineage>
</organism>
<name>A0A484UJ27_9ZZZZ</name>
<dbReference type="EMBL" id="CAADIL010000008">
    <property type="protein sequence ID" value="VFR66514.1"/>
    <property type="molecule type" value="Genomic_DNA"/>
</dbReference>
<dbReference type="PRINTS" id="PR00164">
    <property type="entry name" value="ABC2TRNSPORT"/>
</dbReference>
<evidence type="ECO:0000313" key="4">
    <source>
        <dbReference type="EMBL" id="VFR66514.1"/>
    </source>
</evidence>
<protein>
    <submittedName>
        <fullName evidence="5">Capsular polysaccharide ABC transporter, permease protein KpsM</fullName>
    </submittedName>
</protein>
<proteinExistence type="predicted"/>
<dbReference type="GO" id="GO:0043190">
    <property type="term" value="C:ATP-binding cassette (ABC) transporter complex"/>
    <property type="evidence" value="ECO:0007669"/>
    <property type="project" value="InterPro"/>
</dbReference>
<reference evidence="5" key="1">
    <citation type="submission" date="2019-03" db="EMBL/GenBank/DDBJ databases">
        <authorList>
            <person name="Danneels B."/>
        </authorList>
    </citation>
    <scope>NUCLEOTIDE SEQUENCE</scope>
</reference>
<keyword evidence="2" id="KW-0472">Membrane</keyword>
<feature type="region of interest" description="Disordered" evidence="1">
    <location>
        <begin position="137"/>
        <end position="156"/>
    </location>
</feature>
<dbReference type="EMBL" id="CAADIC010000011">
    <property type="protein sequence ID" value="VFR28878.1"/>
    <property type="molecule type" value="Genomic_DNA"/>
</dbReference>
<evidence type="ECO:0000313" key="5">
    <source>
        <dbReference type="EMBL" id="VFR86433.1"/>
    </source>
</evidence>
<dbReference type="EMBL" id="CAADIJ010000027">
    <property type="protein sequence ID" value="VFR86433.1"/>
    <property type="molecule type" value="Genomic_DNA"/>
</dbReference>
<dbReference type="AlphaFoldDB" id="A0A484UJ27"/>